<keyword evidence="4" id="KW-0808">Transferase</keyword>
<accession>A0A1I6KM72</accession>
<evidence type="ECO:0000256" key="9">
    <source>
        <dbReference type="ARBA" id="ARBA00022833"/>
    </source>
</evidence>
<dbReference type="OrthoDB" id="170690at2157"/>
<evidence type="ECO:0000256" key="7">
    <source>
        <dbReference type="ARBA" id="ARBA00022771"/>
    </source>
</evidence>
<keyword evidence="7" id="KW-0863">Zinc-finger</keyword>
<dbReference type="GO" id="GO:0061630">
    <property type="term" value="F:ubiquitin protein ligase activity"/>
    <property type="evidence" value="ECO:0007669"/>
    <property type="project" value="UniProtKB-EC"/>
</dbReference>
<keyword evidence="9" id="KW-0862">Zinc</keyword>
<dbReference type="RefSeq" id="WP_089814541.1">
    <property type="nucleotide sequence ID" value="NZ_FOZK01000001.1"/>
</dbReference>
<comment type="catalytic activity">
    <reaction evidence="1">
        <text>S-ubiquitinyl-[E2 ubiquitin-conjugating enzyme]-L-cysteine + [acceptor protein]-L-lysine = [E2 ubiquitin-conjugating enzyme]-L-cysteine + N(6)-ubiquitinyl-[acceptor protein]-L-lysine.</text>
        <dbReference type="EC" id="2.3.2.27"/>
    </reaction>
</comment>
<evidence type="ECO:0000256" key="6">
    <source>
        <dbReference type="ARBA" id="ARBA00022723"/>
    </source>
</evidence>
<keyword evidence="10 12" id="KW-1133">Transmembrane helix</keyword>
<evidence type="ECO:0000256" key="11">
    <source>
        <dbReference type="ARBA" id="ARBA00023136"/>
    </source>
</evidence>
<reference evidence="14 15" key="1">
    <citation type="submission" date="2016-10" db="EMBL/GenBank/DDBJ databases">
        <authorList>
            <person name="de Groot N.N."/>
        </authorList>
    </citation>
    <scope>NUCLEOTIDE SEQUENCE [LARGE SCALE GENOMIC DNA]</scope>
    <source>
        <strain evidence="14 15">CGMCC 1.10457</strain>
    </source>
</reference>
<keyword evidence="5 12" id="KW-0812">Transmembrane</keyword>
<feature type="transmembrane region" description="Helical" evidence="12">
    <location>
        <begin position="237"/>
        <end position="258"/>
    </location>
</feature>
<evidence type="ECO:0000256" key="5">
    <source>
        <dbReference type="ARBA" id="ARBA00022692"/>
    </source>
</evidence>
<evidence type="ECO:0000313" key="15">
    <source>
        <dbReference type="Proteomes" id="UP000199062"/>
    </source>
</evidence>
<dbReference type="InterPro" id="IPR022170">
    <property type="entry name" value="MUL1-like"/>
</dbReference>
<dbReference type="STRING" id="767519.SAMN05216559_1056"/>
<evidence type="ECO:0000256" key="4">
    <source>
        <dbReference type="ARBA" id="ARBA00022679"/>
    </source>
</evidence>
<keyword evidence="6" id="KW-0479">Metal-binding</keyword>
<evidence type="ECO:0000256" key="3">
    <source>
        <dbReference type="ARBA" id="ARBA00012483"/>
    </source>
</evidence>
<evidence type="ECO:0000256" key="10">
    <source>
        <dbReference type="ARBA" id="ARBA00022989"/>
    </source>
</evidence>
<dbReference type="Pfam" id="PF12483">
    <property type="entry name" value="GIDE"/>
    <property type="match status" value="1"/>
</dbReference>
<gene>
    <name evidence="14" type="ORF">SAMN05216559_1056</name>
</gene>
<keyword evidence="8" id="KW-0833">Ubl conjugation pathway</keyword>
<dbReference type="GO" id="GO:0016567">
    <property type="term" value="P:protein ubiquitination"/>
    <property type="evidence" value="ECO:0007669"/>
    <property type="project" value="InterPro"/>
</dbReference>
<dbReference type="GO" id="GO:0008270">
    <property type="term" value="F:zinc ion binding"/>
    <property type="evidence" value="ECO:0007669"/>
    <property type="project" value="UniProtKB-KW"/>
</dbReference>
<feature type="transmembrane region" description="Helical" evidence="12">
    <location>
        <begin position="6"/>
        <end position="26"/>
    </location>
</feature>
<protein>
    <recommendedName>
        <fullName evidence="3">RING-type E3 ubiquitin transferase</fullName>
        <ecNumber evidence="3">2.3.2.27</ecNumber>
    </recommendedName>
</protein>
<evidence type="ECO:0000256" key="12">
    <source>
        <dbReference type="SAM" id="Phobius"/>
    </source>
</evidence>
<evidence type="ECO:0000256" key="1">
    <source>
        <dbReference type="ARBA" id="ARBA00000900"/>
    </source>
</evidence>
<dbReference type="AlphaFoldDB" id="A0A1I6KM72"/>
<evidence type="ECO:0000256" key="8">
    <source>
        <dbReference type="ARBA" id="ARBA00022786"/>
    </source>
</evidence>
<dbReference type="GO" id="GO:0016874">
    <property type="term" value="F:ligase activity"/>
    <property type="evidence" value="ECO:0007669"/>
    <property type="project" value="UniProtKB-KW"/>
</dbReference>
<sequence length="259" mass="28220">MPLNPVTTVLFAVFLFVGLAIVWYGARDLRIVYHILRNDPVEVYTLPNRPGPVEIEGTAREGDDGTVTAPFSGQSCLAYEYEVQELRSSGKHSNWETLVEGGQAVPFFLDDGDARVRVEPAGASLHFGDHTTKVDPGDEPPERIRQYVEATEDVEAQDGALDFGPLELHLGNQQKFVERRLDVGETAYVYGEAFDEPVGGWGSGVVNAIVRHGEQTPVFVISDAPERATAWRIVKGALVTVGFGALFLGFVALFGVGML</sequence>
<feature type="domain" description="E3 Ubiquitin ligase MUL1-like" evidence="13">
    <location>
        <begin position="81"/>
        <end position="194"/>
    </location>
</feature>
<evidence type="ECO:0000259" key="13">
    <source>
        <dbReference type="Pfam" id="PF12483"/>
    </source>
</evidence>
<dbReference type="GO" id="GO:0016020">
    <property type="term" value="C:membrane"/>
    <property type="evidence" value="ECO:0007669"/>
    <property type="project" value="UniProtKB-SubCell"/>
</dbReference>
<proteinExistence type="predicted"/>
<keyword evidence="14" id="KW-0436">Ligase</keyword>
<name>A0A1I6KM72_9EURY</name>
<dbReference type="EC" id="2.3.2.27" evidence="3"/>
<evidence type="ECO:0000313" key="14">
    <source>
        <dbReference type="EMBL" id="SFR92362.1"/>
    </source>
</evidence>
<comment type="subcellular location">
    <subcellularLocation>
        <location evidence="2">Membrane</location>
        <topology evidence="2">Multi-pass membrane protein</topology>
    </subcellularLocation>
</comment>
<evidence type="ECO:0000256" key="2">
    <source>
        <dbReference type="ARBA" id="ARBA00004141"/>
    </source>
</evidence>
<organism evidence="14 15">
    <name type="scientific">Halomicrobium zhouii</name>
    <dbReference type="NCBI Taxonomy" id="767519"/>
    <lineage>
        <taxon>Archaea</taxon>
        <taxon>Methanobacteriati</taxon>
        <taxon>Methanobacteriota</taxon>
        <taxon>Stenosarchaea group</taxon>
        <taxon>Halobacteria</taxon>
        <taxon>Halobacteriales</taxon>
        <taxon>Haloarculaceae</taxon>
        <taxon>Halomicrobium</taxon>
    </lineage>
</organism>
<dbReference type="Proteomes" id="UP000199062">
    <property type="component" value="Unassembled WGS sequence"/>
</dbReference>
<keyword evidence="15" id="KW-1185">Reference proteome</keyword>
<dbReference type="EMBL" id="FOZK01000001">
    <property type="protein sequence ID" value="SFR92362.1"/>
    <property type="molecule type" value="Genomic_DNA"/>
</dbReference>
<keyword evidence="11 12" id="KW-0472">Membrane</keyword>